<evidence type="ECO:0000313" key="1">
    <source>
        <dbReference type="EMBL" id="CTQ34821.1"/>
    </source>
</evidence>
<keyword evidence="2" id="KW-1185">Reference proteome</keyword>
<dbReference type="OrthoDB" id="1495368at2"/>
<protein>
    <recommendedName>
        <fullName evidence="3">DUF3768 domain-containing protein</fullName>
    </recommendedName>
</protein>
<gene>
    <name evidence="1" type="ORF">JAN5088_03617</name>
</gene>
<dbReference type="EMBL" id="CXPG01000027">
    <property type="protein sequence ID" value="CTQ34821.1"/>
    <property type="molecule type" value="Genomic_DNA"/>
</dbReference>
<dbReference type="AlphaFoldDB" id="A0A0M6XX06"/>
<dbReference type="InterPro" id="IPR022243">
    <property type="entry name" value="DUF3768"/>
</dbReference>
<dbReference type="STRING" id="282197.SAMN04488517_11072"/>
<sequence>MPIGTSPTDPVPDAARIAAQNDAFRRRMGSVVAGAFHPGGAELHGRVFATAPVAARGRPFVLACLHAVAAVTVFPPEDDPDGLRDFGAMGVEGARVWWKIDLYSDDRLEWGSERPDDPARTYRVLMLLFPEDW</sequence>
<evidence type="ECO:0000313" key="2">
    <source>
        <dbReference type="Proteomes" id="UP000048908"/>
    </source>
</evidence>
<dbReference type="Pfam" id="PF12599">
    <property type="entry name" value="DUF3768"/>
    <property type="match status" value="1"/>
</dbReference>
<proteinExistence type="predicted"/>
<dbReference type="RefSeq" id="WP_055684184.1">
    <property type="nucleotide sequence ID" value="NZ_CXPG01000027.1"/>
</dbReference>
<evidence type="ECO:0008006" key="3">
    <source>
        <dbReference type="Google" id="ProtNLM"/>
    </source>
</evidence>
<accession>A0A0M6XX06</accession>
<organism evidence="1 2">
    <name type="scientific">Jannaschia rubra</name>
    <dbReference type="NCBI Taxonomy" id="282197"/>
    <lineage>
        <taxon>Bacteria</taxon>
        <taxon>Pseudomonadati</taxon>
        <taxon>Pseudomonadota</taxon>
        <taxon>Alphaproteobacteria</taxon>
        <taxon>Rhodobacterales</taxon>
        <taxon>Roseobacteraceae</taxon>
        <taxon>Jannaschia</taxon>
    </lineage>
</organism>
<dbReference type="Proteomes" id="UP000048908">
    <property type="component" value="Unassembled WGS sequence"/>
</dbReference>
<name>A0A0M6XX06_9RHOB</name>
<reference evidence="1 2" key="1">
    <citation type="submission" date="2015-07" db="EMBL/GenBank/DDBJ databases">
        <authorList>
            <person name="Noorani M."/>
        </authorList>
    </citation>
    <scope>NUCLEOTIDE SEQUENCE [LARGE SCALE GENOMIC DNA]</scope>
    <source>
        <strain evidence="1 2">CECT 5088</strain>
    </source>
</reference>